<organism evidence="1">
    <name type="scientific">Rhizophora mucronata</name>
    <name type="common">Asiatic mangrove</name>
    <dbReference type="NCBI Taxonomy" id="61149"/>
    <lineage>
        <taxon>Eukaryota</taxon>
        <taxon>Viridiplantae</taxon>
        <taxon>Streptophyta</taxon>
        <taxon>Embryophyta</taxon>
        <taxon>Tracheophyta</taxon>
        <taxon>Spermatophyta</taxon>
        <taxon>Magnoliopsida</taxon>
        <taxon>eudicotyledons</taxon>
        <taxon>Gunneridae</taxon>
        <taxon>Pentapetalae</taxon>
        <taxon>rosids</taxon>
        <taxon>fabids</taxon>
        <taxon>Malpighiales</taxon>
        <taxon>Rhizophoraceae</taxon>
        <taxon>Rhizophora</taxon>
    </lineage>
</organism>
<sequence>MQLHFLYSFHGLLGCFTFQRTLLLL</sequence>
<dbReference type="AlphaFoldDB" id="A0A2P2J741"/>
<proteinExistence type="predicted"/>
<evidence type="ECO:0000313" key="1">
    <source>
        <dbReference type="EMBL" id="MBW89294.1"/>
    </source>
</evidence>
<protein>
    <submittedName>
        <fullName evidence="1">Uncharacterized protein</fullName>
    </submittedName>
</protein>
<name>A0A2P2J741_RHIMU</name>
<accession>A0A2P2J741</accession>
<dbReference type="EMBL" id="GGEC01008811">
    <property type="protein sequence ID" value="MBW89294.1"/>
    <property type="molecule type" value="Transcribed_RNA"/>
</dbReference>
<reference evidence="1" key="1">
    <citation type="submission" date="2018-02" db="EMBL/GenBank/DDBJ databases">
        <title>Rhizophora mucronata_Transcriptome.</title>
        <authorList>
            <person name="Meera S.P."/>
            <person name="Sreeshan A."/>
            <person name="Augustine A."/>
        </authorList>
    </citation>
    <scope>NUCLEOTIDE SEQUENCE</scope>
    <source>
        <tissue evidence="1">Leaf</tissue>
    </source>
</reference>